<reference evidence="1 2" key="1">
    <citation type="submission" date="2018-12" db="EMBL/GenBank/DDBJ databases">
        <authorList>
            <consortium name="Pathogen Informatics"/>
        </authorList>
    </citation>
    <scope>NUCLEOTIDE SEQUENCE [LARGE SCALE GENOMIC DNA]</scope>
    <source>
        <strain evidence="1 2">NCTC8284</strain>
    </source>
</reference>
<dbReference type="PANTHER" id="PTHR40599:SF1">
    <property type="entry name" value="[CITRATE [PRO-3S]-LYASE] LIGASE"/>
    <property type="match status" value="1"/>
</dbReference>
<sequence length="93" mass="10474">MFDEDFNIIATGACFGNTLRCLAVSSDHQGEGLMNQIITHLVNVQIDRGHSHLFLYTKCESAKFSMISAFGKSCKFRIRSSLWKTNAMDLKII</sequence>
<accession>A0A3S4XYV4</accession>
<keyword evidence="1" id="KW-0436">Ligase</keyword>
<dbReference type="GO" id="GO:0016829">
    <property type="term" value="F:lyase activity"/>
    <property type="evidence" value="ECO:0007669"/>
    <property type="project" value="UniProtKB-KW"/>
</dbReference>
<dbReference type="PANTHER" id="PTHR40599">
    <property type="entry name" value="[CITRATE [PRO-3S]-LYASE] LIGASE"/>
    <property type="match status" value="1"/>
</dbReference>
<name>A0A3S4XYV4_9PAST</name>
<keyword evidence="1" id="KW-0456">Lyase</keyword>
<evidence type="ECO:0000313" key="2">
    <source>
        <dbReference type="Proteomes" id="UP000278733"/>
    </source>
</evidence>
<dbReference type="InterPro" id="IPR005216">
    <property type="entry name" value="Citrate_lyase_ligase"/>
</dbReference>
<dbReference type="GO" id="GO:0008771">
    <property type="term" value="F:[citrate (pro-3S)-lyase] ligase activity"/>
    <property type="evidence" value="ECO:0007669"/>
    <property type="project" value="InterPro"/>
</dbReference>
<dbReference type="Proteomes" id="UP000278733">
    <property type="component" value="Chromosome"/>
</dbReference>
<gene>
    <name evidence="1" type="ORF">NCTC8284_00110</name>
</gene>
<evidence type="ECO:0000313" key="1">
    <source>
        <dbReference type="EMBL" id="VEH64976.1"/>
    </source>
</evidence>
<dbReference type="AlphaFoldDB" id="A0A3S4XYV4"/>
<protein>
    <submittedName>
        <fullName evidence="1">[citrate (Pro-3S)-lyase] ligase</fullName>
    </submittedName>
</protein>
<organism evidence="1 2">
    <name type="scientific">Rodentibacter pneumotropicus</name>
    <dbReference type="NCBI Taxonomy" id="758"/>
    <lineage>
        <taxon>Bacteria</taxon>
        <taxon>Pseudomonadati</taxon>
        <taxon>Pseudomonadota</taxon>
        <taxon>Gammaproteobacteria</taxon>
        <taxon>Pasteurellales</taxon>
        <taxon>Pasteurellaceae</taxon>
        <taxon>Rodentibacter</taxon>
    </lineage>
</organism>
<dbReference type="EMBL" id="LR134405">
    <property type="protein sequence ID" value="VEH64976.1"/>
    <property type="molecule type" value="Genomic_DNA"/>
</dbReference>
<dbReference type="KEGG" id="rpne:NCTC8284_00110"/>
<proteinExistence type="predicted"/>
<dbReference type="SUPFAM" id="SSF55729">
    <property type="entry name" value="Acyl-CoA N-acyltransferases (Nat)"/>
    <property type="match status" value="1"/>
</dbReference>
<dbReference type="InterPro" id="IPR016181">
    <property type="entry name" value="Acyl_CoA_acyltransferase"/>
</dbReference>